<evidence type="ECO:0000259" key="1">
    <source>
        <dbReference type="Pfam" id="PF14749"/>
    </source>
</evidence>
<feature type="domain" description="Acyl-coenzyme A oxidase N-terminal" evidence="1">
    <location>
        <begin position="25"/>
        <end position="94"/>
    </location>
</feature>
<dbReference type="Pfam" id="PF14749">
    <property type="entry name" value="Acyl-CoA_ox_N"/>
    <property type="match status" value="1"/>
</dbReference>
<gene>
    <name evidence="2" type="ORF">HPULCUR_002619</name>
</gene>
<keyword evidence="3" id="KW-1185">Reference proteome</keyword>
<protein>
    <recommendedName>
        <fullName evidence="1">Acyl-coenzyme A oxidase N-terminal domain-containing protein</fullName>
    </recommendedName>
</protein>
<evidence type="ECO:0000313" key="2">
    <source>
        <dbReference type="EMBL" id="GAA5797239.1"/>
    </source>
</evidence>
<sequence length="142" mass="16571">MSNNKTLVQMNIDIEEARQKADFSIDSMLNLLRGGEEAVKKLNDLRQLAENEPVFSKAETPFQSRQEQLYHSLLIAKRMIELVEENNMDDEQFANLFRNIELLTPVSYVLYVTDPLYNSNCAPFHHLYVACSSLYWYEMLLT</sequence>
<reference evidence="2 3" key="1">
    <citation type="submission" date="2024-04" db="EMBL/GenBank/DDBJ databases">
        <title>genome sequences of Mucor flavus KT1a and Helicostylum pulchrum KT1b strains isolation_sourced from the surface of a dry-aged beef.</title>
        <authorList>
            <person name="Toyotome T."/>
            <person name="Hosono M."/>
            <person name="Torimaru M."/>
            <person name="Fukuda K."/>
            <person name="Mikami N."/>
        </authorList>
    </citation>
    <scope>NUCLEOTIDE SEQUENCE [LARGE SCALE GENOMIC DNA]</scope>
    <source>
        <strain evidence="2 3">KT1b</strain>
    </source>
</reference>
<organism evidence="2 3">
    <name type="scientific">Helicostylum pulchrum</name>
    <dbReference type="NCBI Taxonomy" id="562976"/>
    <lineage>
        <taxon>Eukaryota</taxon>
        <taxon>Fungi</taxon>
        <taxon>Fungi incertae sedis</taxon>
        <taxon>Mucoromycota</taxon>
        <taxon>Mucoromycotina</taxon>
        <taxon>Mucoromycetes</taxon>
        <taxon>Mucorales</taxon>
        <taxon>Mucorineae</taxon>
        <taxon>Mucoraceae</taxon>
        <taxon>Helicostylum</taxon>
    </lineage>
</organism>
<name>A0ABP9XR10_9FUNG</name>
<dbReference type="InterPro" id="IPR037069">
    <property type="entry name" value="AcylCoA_DH/ox_N_sf"/>
</dbReference>
<dbReference type="Proteomes" id="UP001476247">
    <property type="component" value="Unassembled WGS sequence"/>
</dbReference>
<dbReference type="InterPro" id="IPR029320">
    <property type="entry name" value="Acyl-CoA_ox_N"/>
</dbReference>
<proteinExistence type="predicted"/>
<dbReference type="EMBL" id="BAABUJ010000007">
    <property type="protein sequence ID" value="GAA5797239.1"/>
    <property type="molecule type" value="Genomic_DNA"/>
</dbReference>
<dbReference type="Gene3D" id="1.10.540.10">
    <property type="entry name" value="Acyl-CoA dehydrogenase/oxidase, N-terminal domain"/>
    <property type="match status" value="1"/>
</dbReference>
<accession>A0ABP9XR10</accession>
<comment type="caution">
    <text evidence="2">The sequence shown here is derived from an EMBL/GenBank/DDBJ whole genome shotgun (WGS) entry which is preliminary data.</text>
</comment>
<evidence type="ECO:0000313" key="3">
    <source>
        <dbReference type="Proteomes" id="UP001476247"/>
    </source>
</evidence>